<dbReference type="PANTHER" id="PTHR31585:SF51">
    <property type="entry name" value="TRANSPORTER, PUTATIVE-RELATED"/>
    <property type="match status" value="1"/>
</dbReference>
<dbReference type="InterPro" id="IPR004324">
    <property type="entry name" value="FBT"/>
</dbReference>
<dbReference type="OrthoDB" id="246838at2759"/>
<feature type="non-terminal residue" evidence="9">
    <location>
        <position position="1"/>
    </location>
</feature>
<evidence type="ECO:0000256" key="1">
    <source>
        <dbReference type="ARBA" id="ARBA00004141"/>
    </source>
</evidence>
<evidence type="ECO:0000256" key="7">
    <source>
        <dbReference type="SAM" id="MobiDB-lite"/>
    </source>
</evidence>
<dbReference type="VEuPathDB" id="TriTrypDB:TRSC58_04695"/>
<dbReference type="OMA" id="IARICTA"/>
<evidence type="ECO:0000313" key="9">
    <source>
        <dbReference type="EMBL" id="RNE96027.1"/>
    </source>
</evidence>
<dbReference type="Proteomes" id="UP000283634">
    <property type="component" value="Unassembled WGS sequence"/>
</dbReference>
<organism evidence="9 10">
    <name type="scientific">Trypanosoma rangeli</name>
    <dbReference type="NCBI Taxonomy" id="5698"/>
    <lineage>
        <taxon>Eukaryota</taxon>
        <taxon>Discoba</taxon>
        <taxon>Euglenozoa</taxon>
        <taxon>Kinetoplastea</taxon>
        <taxon>Metakinetoplastina</taxon>
        <taxon>Trypanosomatida</taxon>
        <taxon>Trypanosomatidae</taxon>
        <taxon>Trypanosoma</taxon>
        <taxon>Herpetosoma</taxon>
    </lineage>
</organism>
<proteinExistence type="inferred from homology"/>
<dbReference type="SUPFAM" id="SSF103473">
    <property type="entry name" value="MFS general substrate transporter"/>
    <property type="match status" value="1"/>
</dbReference>
<evidence type="ECO:0000256" key="3">
    <source>
        <dbReference type="ARBA" id="ARBA00022448"/>
    </source>
</evidence>
<protein>
    <submittedName>
        <fullName evidence="9">Folate/pteridine transporter</fullName>
    </submittedName>
</protein>
<feature type="transmembrane region" description="Helical" evidence="8">
    <location>
        <begin position="99"/>
        <end position="116"/>
    </location>
</feature>
<feature type="transmembrane region" description="Helical" evidence="8">
    <location>
        <begin position="128"/>
        <end position="150"/>
    </location>
</feature>
<dbReference type="Gene3D" id="1.20.1250.20">
    <property type="entry name" value="MFS general substrate transporter like domains"/>
    <property type="match status" value="1"/>
</dbReference>
<dbReference type="RefSeq" id="XP_029233500.1">
    <property type="nucleotide sequence ID" value="XM_029386646.1"/>
</dbReference>
<name>A0A422MS51_TRYRA</name>
<keyword evidence="5 8" id="KW-1133">Transmembrane helix</keyword>
<evidence type="ECO:0000256" key="5">
    <source>
        <dbReference type="ARBA" id="ARBA00022989"/>
    </source>
</evidence>
<keyword evidence="6 8" id="KW-0472">Membrane</keyword>
<gene>
    <name evidence="9" type="ORF">TraAM80_09994</name>
</gene>
<comment type="subcellular location">
    <subcellularLocation>
        <location evidence="1">Membrane</location>
        <topology evidence="1">Multi-pass membrane protein</topology>
    </subcellularLocation>
</comment>
<evidence type="ECO:0000256" key="8">
    <source>
        <dbReference type="SAM" id="Phobius"/>
    </source>
</evidence>
<dbReference type="InterPro" id="IPR039309">
    <property type="entry name" value="BT1"/>
</dbReference>
<dbReference type="PANTHER" id="PTHR31585">
    <property type="entry name" value="FOLATE-BIOPTERIN TRANSPORTER 1, CHLOROPLASTIC"/>
    <property type="match status" value="1"/>
</dbReference>
<dbReference type="GO" id="GO:0016020">
    <property type="term" value="C:membrane"/>
    <property type="evidence" value="ECO:0007669"/>
    <property type="project" value="UniProtKB-SubCell"/>
</dbReference>
<comment type="similarity">
    <text evidence="2">Belongs to the major facilitator superfamily. Folate-biopterin transporter (TC 2.A.71) family.</text>
</comment>
<keyword evidence="4 8" id="KW-0812">Transmembrane</keyword>
<feature type="transmembrane region" description="Helical" evidence="8">
    <location>
        <begin position="170"/>
        <end position="193"/>
    </location>
</feature>
<feature type="transmembrane region" description="Helical" evidence="8">
    <location>
        <begin position="28"/>
        <end position="52"/>
    </location>
</feature>
<reference evidence="9 10" key="1">
    <citation type="journal article" date="2018" name="BMC Genomics">
        <title>Genomic comparison of Trypanosoma conorhini and Trypanosoma rangeli to Trypanosoma cruzi strains of high and low virulence.</title>
        <authorList>
            <person name="Bradwell K.R."/>
            <person name="Koparde V.N."/>
            <person name="Matveyev A.V."/>
            <person name="Serrano M.G."/>
            <person name="Alves J.M."/>
            <person name="Parikh H."/>
            <person name="Huang B."/>
            <person name="Lee V."/>
            <person name="Espinosa-Alvarez O."/>
            <person name="Ortiz P.A."/>
            <person name="Costa-Martins A.G."/>
            <person name="Teixeira M.M."/>
            <person name="Buck G.A."/>
        </authorList>
    </citation>
    <scope>NUCLEOTIDE SEQUENCE [LARGE SCALE GENOMIC DNA]</scope>
    <source>
        <strain evidence="9 10">AM80</strain>
    </source>
</reference>
<keyword evidence="10" id="KW-1185">Reference proteome</keyword>
<sequence length="235" mass="25966">IQLPGAMDSFFMAEPDCLPDGPHFSYVFYNTVGSVVSNIGGIVGVTLFRYVFSKRSYRFTFIITTLVMAAASIFDLIIVKRWNRPRISDNVMFLFGDQVLFNVCHMMNFMPGVILISRMCPRGTESMAYALLAGFSNFGSVVSNIIGSLLMELKWPVHTNPKVGCDFTNVPYLLIVGHMLCPLINIPLTFLLIPSARICDNIDVDGVAVRPQEPSASDKDEGGEGPSRVREPVSN</sequence>
<feature type="transmembrane region" description="Helical" evidence="8">
    <location>
        <begin position="59"/>
        <end position="79"/>
    </location>
</feature>
<comment type="caution">
    <text evidence="9">The sequence shown here is derived from an EMBL/GenBank/DDBJ whole genome shotgun (WGS) entry which is preliminary data.</text>
</comment>
<evidence type="ECO:0000313" key="10">
    <source>
        <dbReference type="Proteomes" id="UP000283634"/>
    </source>
</evidence>
<dbReference type="EMBL" id="MKGL01000756">
    <property type="protein sequence ID" value="RNE96027.1"/>
    <property type="molecule type" value="Genomic_DNA"/>
</dbReference>
<keyword evidence="3" id="KW-0813">Transport</keyword>
<dbReference type="InterPro" id="IPR036259">
    <property type="entry name" value="MFS_trans_sf"/>
</dbReference>
<dbReference type="AlphaFoldDB" id="A0A422MS51"/>
<dbReference type="Pfam" id="PF03092">
    <property type="entry name" value="BT1"/>
    <property type="match status" value="1"/>
</dbReference>
<evidence type="ECO:0000256" key="6">
    <source>
        <dbReference type="ARBA" id="ARBA00023136"/>
    </source>
</evidence>
<evidence type="ECO:0000256" key="2">
    <source>
        <dbReference type="ARBA" id="ARBA00007015"/>
    </source>
</evidence>
<dbReference type="GeneID" id="40333927"/>
<evidence type="ECO:0000256" key="4">
    <source>
        <dbReference type="ARBA" id="ARBA00022692"/>
    </source>
</evidence>
<feature type="compositionally biased region" description="Basic and acidic residues" evidence="7">
    <location>
        <begin position="216"/>
        <end position="235"/>
    </location>
</feature>
<dbReference type="NCBIfam" id="TIGR00788">
    <property type="entry name" value="fbt"/>
    <property type="match status" value="1"/>
</dbReference>
<feature type="region of interest" description="Disordered" evidence="7">
    <location>
        <begin position="210"/>
        <end position="235"/>
    </location>
</feature>
<accession>A0A422MS51</accession>